<sequence>MLTFKKAAVSFLALGSLLVGAGAAVADGGTPSGQAARSGDGAQTLCKRVPKIEKRIERALERINGDADERGSLARLEQRVAAAEDAGHTEVHTFLKNRLTARTTLKTTLGQRQKDVAAVKTWCQAQGNGSDD</sequence>
<dbReference type="OrthoDB" id="3872804at2"/>
<name>A0A5R9ECU5_9ACTN</name>
<proteinExistence type="predicted"/>
<dbReference type="Proteomes" id="UP000305921">
    <property type="component" value="Unassembled WGS sequence"/>
</dbReference>
<evidence type="ECO:0000313" key="2">
    <source>
        <dbReference type="EMBL" id="TLQ47826.1"/>
    </source>
</evidence>
<reference evidence="2 3" key="1">
    <citation type="submission" date="2019-05" db="EMBL/GenBank/DDBJ databases">
        <title>Streptomyces marianii sp. nov., a novel marine actinomycete from southern coast of India.</title>
        <authorList>
            <person name="Iniyan A.M."/>
            <person name="Wink J."/>
            <person name="Ramprasad E."/>
            <person name="Ramana C.V."/>
            <person name="Bunk B."/>
            <person name="Sproer C."/>
            <person name="Joseph F.-J.R.S."/>
            <person name="Vincent S.G.P."/>
        </authorList>
    </citation>
    <scope>NUCLEOTIDE SEQUENCE [LARGE SCALE GENOMIC DNA]</scope>
    <source>
        <strain evidence="2 3">ICN19</strain>
    </source>
</reference>
<feature type="chain" id="PRO_5038642445" evidence="1">
    <location>
        <begin position="22"/>
        <end position="132"/>
    </location>
</feature>
<feature type="signal peptide" evidence="1">
    <location>
        <begin position="1"/>
        <end position="21"/>
    </location>
</feature>
<accession>A0A5R9ECU5</accession>
<dbReference type="EMBL" id="VAWE01000001">
    <property type="protein sequence ID" value="TLQ47826.1"/>
    <property type="molecule type" value="Genomic_DNA"/>
</dbReference>
<organism evidence="2 3">
    <name type="scientific">Streptomyces marianii</name>
    <dbReference type="NCBI Taxonomy" id="1817406"/>
    <lineage>
        <taxon>Bacteria</taxon>
        <taxon>Bacillati</taxon>
        <taxon>Actinomycetota</taxon>
        <taxon>Actinomycetes</taxon>
        <taxon>Kitasatosporales</taxon>
        <taxon>Streptomycetaceae</taxon>
        <taxon>Streptomyces</taxon>
    </lineage>
</organism>
<protein>
    <submittedName>
        <fullName evidence="2">Uncharacterized protein</fullName>
    </submittedName>
</protein>
<gene>
    <name evidence="2" type="ORF">FEF34_37280</name>
</gene>
<dbReference type="AlphaFoldDB" id="A0A5R9ECU5"/>
<keyword evidence="3" id="KW-1185">Reference proteome</keyword>
<comment type="caution">
    <text evidence="2">The sequence shown here is derived from an EMBL/GenBank/DDBJ whole genome shotgun (WGS) entry which is preliminary data.</text>
</comment>
<keyword evidence="1" id="KW-0732">Signal</keyword>
<evidence type="ECO:0000256" key="1">
    <source>
        <dbReference type="SAM" id="SignalP"/>
    </source>
</evidence>
<dbReference type="RefSeq" id="WP_138057105.1">
    <property type="nucleotide sequence ID" value="NZ_VAWE01000001.1"/>
</dbReference>
<evidence type="ECO:0000313" key="3">
    <source>
        <dbReference type="Proteomes" id="UP000305921"/>
    </source>
</evidence>